<proteinExistence type="predicted"/>
<sequence>MAWETAPLGSLLPRIHIDDPQIQVWQDSRVPREFKLNSALVRIDMVASTVLGKGRTKERERLARFCLLLLHCSFIPIVFLAGLAPTLFLFSARPY</sequence>
<comment type="caution">
    <text evidence="2">The sequence shown here is derived from an EMBL/GenBank/DDBJ whole genome shotgun (WGS) entry which is preliminary data.</text>
</comment>
<keyword evidence="1" id="KW-1133">Transmembrane helix</keyword>
<dbReference type="RefSeq" id="XP_024710447.1">
    <property type="nucleotide sequence ID" value="XM_024843374.1"/>
</dbReference>
<reference evidence="2 3" key="1">
    <citation type="submission" date="2016-12" db="EMBL/GenBank/DDBJ databases">
        <title>The genomes of Aspergillus section Nigri reveals drivers in fungal speciation.</title>
        <authorList>
            <consortium name="DOE Joint Genome Institute"/>
            <person name="Vesth T.C."/>
            <person name="Nybo J."/>
            <person name="Theobald S."/>
            <person name="Brandl J."/>
            <person name="Frisvad J.C."/>
            <person name="Nielsen K.F."/>
            <person name="Lyhne E.K."/>
            <person name="Kogle M.E."/>
            <person name="Kuo A."/>
            <person name="Riley R."/>
            <person name="Clum A."/>
            <person name="Nolan M."/>
            <person name="Lipzen A."/>
            <person name="Salamov A."/>
            <person name="Henrissat B."/>
            <person name="Wiebenga A."/>
            <person name="De Vries R.P."/>
            <person name="Grigoriev I.V."/>
            <person name="Mortensen U.H."/>
            <person name="Andersen M.R."/>
            <person name="Baker S.E."/>
        </authorList>
    </citation>
    <scope>NUCLEOTIDE SEQUENCE [LARGE SCALE GENOMIC DNA]</scope>
    <source>
        <strain evidence="2 3">IBT 23096</strain>
    </source>
</reference>
<name>A0A2I2GQJ5_9EURO</name>
<protein>
    <submittedName>
        <fullName evidence="2">Uncharacterized protein</fullName>
    </submittedName>
</protein>
<keyword evidence="1" id="KW-0812">Transmembrane</keyword>
<dbReference type="EMBL" id="MSFO01000001">
    <property type="protein sequence ID" value="PLB55145.1"/>
    <property type="molecule type" value="Genomic_DNA"/>
</dbReference>
<keyword evidence="3" id="KW-1185">Reference proteome</keyword>
<evidence type="ECO:0000313" key="2">
    <source>
        <dbReference type="EMBL" id="PLB55145.1"/>
    </source>
</evidence>
<accession>A0A2I2GQJ5</accession>
<evidence type="ECO:0000256" key="1">
    <source>
        <dbReference type="SAM" id="Phobius"/>
    </source>
</evidence>
<dbReference type="Proteomes" id="UP000234275">
    <property type="component" value="Unassembled WGS sequence"/>
</dbReference>
<evidence type="ECO:0000313" key="3">
    <source>
        <dbReference type="Proteomes" id="UP000234275"/>
    </source>
</evidence>
<dbReference type="AlphaFoldDB" id="A0A2I2GQJ5"/>
<dbReference type="GeneID" id="36551074"/>
<gene>
    <name evidence="2" type="ORF">P170DRAFT_33352</name>
</gene>
<feature type="transmembrane region" description="Helical" evidence="1">
    <location>
        <begin position="65"/>
        <end position="90"/>
    </location>
</feature>
<organism evidence="2 3">
    <name type="scientific">Aspergillus steynii IBT 23096</name>
    <dbReference type="NCBI Taxonomy" id="1392250"/>
    <lineage>
        <taxon>Eukaryota</taxon>
        <taxon>Fungi</taxon>
        <taxon>Dikarya</taxon>
        <taxon>Ascomycota</taxon>
        <taxon>Pezizomycotina</taxon>
        <taxon>Eurotiomycetes</taxon>
        <taxon>Eurotiomycetidae</taxon>
        <taxon>Eurotiales</taxon>
        <taxon>Aspergillaceae</taxon>
        <taxon>Aspergillus</taxon>
        <taxon>Aspergillus subgen. Circumdati</taxon>
    </lineage>
</organism>
<keyword evidence="1" id="KW-0472">Membrane</keyword>
<dbReference type="VEuPathDB" id="FungiDB:P170DRAFT_33352"/>